<keyword evidence="2" id="KW-1185">Reference proteome</keyword>
<dbReference type="Proteomes" id="UP001153642">
    <property type="component" value="Unassembled WGS sequence"/>
</dbReference>
<reference evidence="1" key="1">
    <citation type="submission" date="2022-11" db="EMBL/GenBank/DDBJ databases">
        <title>High-quality draft genome sequence of Galbibacter sp. strain CMA-7.</title>
        <authorList>
            <person name="Wei L."/>
            <person name="Dong C."/>
            <person name="Shao Z."/>
        </authorList>
    </citation>
    <scope>NUCLEOTIDE SEQUENCE</scope>
    <source>
        <strain evidence="1">CMA-7</strain>
    </source>
</reference>
<organism evidence="1 2">
    <name type="scientific">Galbibacter pacificus</name>
    <dbReference type="NCBI Taxonomy" id="2996052"/>
    <lineage>
        <taxon>Bacteria</taxon>
        <taxon>Pseudomonadati</taxon>
        <taxon>Bacteroidota</taxon>
        <taxon>Flavobacteriia</taxon>
        <taxon>Flavobacteriales</taxon>
        <taxon>Flavobacteriaceae</taxon>
        <taxon>Galbibacter</taxon>
    </lineage>
</organism>
<comment type="caution">
    <text evidence="1">The sequence shown here is derived from an EMBL/GenBank/DDBJ whole genome shotgun (WGS) entry which is preliminary data.</text>
</comment>
<dbReference type="EMBL" id="JAPMUA010000002">
    <property type="protein sequence ID" value="MDG3585666.1"/>
    <property type="molecule type" value="Genomic_DNA"/>
</dbReference>
<gene>
    <name evidence="1" type="ORF">OSR52_07270</name>
</gene>
<name>A0ABT6FRD9_9FLAO</name>
<accession>A0ABT6FRD9</accession>
<dbReference type="RefSeq" id="WP_277899074.1">
    <property type="nucleotide sequence ID" value="NZ_JAPMUA010000002.1"/>
</dbReference>
<proteinExistence type="predicted"/>
<evidence type="ECO:0000313" key="2">
    <source>
        <dbReference type="Proteomes" id="UP001153642"/>
    </source>
</evidence>
<sequence length="87" mass="10484">MEIIGASINDNEILTELVIKSKLHWGYSKKEMDSCENELTITAEYLKRNNAYKLIDNRKLIVFFAYIIRNNKKVELDFFFIFPRIYW</sequence>
<protein>
    <submittedName>
        <fullName evidence="1">Uncharacterized protein</fullName>
    </submittedName>
</protein>
<evidence type="ECO:0000313" key="1">
    <source>
        <dbReference type="EMBL" id="MDG3585666.1"/>
    </source>
</evidence>